<gene>
    <name evidence="1" type="ORF">PXEA_LOCUS35918</name>
</gene>
<comment type="caution">
    <text evidence="1">The sequence shown here is derived from an EMBL/GenBank/DDBJ whole genome shotgun (WGS) entry which is preliminary data.</text>
</comment>
<evidence type="ECO:0000313" key="1">
    <source>
        <dbReference type="EMBL" id="VEL42478.1"/>
    </source>
</evidence>
<keyword evidence="2" id="KW-1185">Reference proteome</keyword>
<protein>
    <submittedName>
        <fullName evidence="1">Uncharacterized protein</fullName>
    </submittedName>
</protein>
<reference evidence="1" key="1">
    <citation type="submission" date="2018-11" db="EMBL/GenBank/DDBJ databases">
        <authorList>
            <consortium name="Pathogen Informatics"/>
        </authorList>
    </citation>
    <scope>NUCLEOTIDE SEQUENCE</scope>
</reference>
<evidence type="ECO:0000313" key="2">
    <source>
        <dbReference type="Proteomes" id="UP000784294"/>
    </source>
</evidence>
<organism evidence="1 2">
    <name type="scientific">Protopolystoma xenopodis</name>
    <dbReference type="NCBI Taxonomy" id="117903"/>
    <lineage>
        <taxon>Eukaryota</taxon>
        <taxon>Metazoa</taxon>
        <taxon>Spiralia</taxon>
        <taxon>Lophotrochozoa</taxon>
        <taxon>Platyhelminthes</taxon>
        <taxon>Monogenea</taxon>
        <taxon>Polyopisthocotylea</taxon>
        <taxon>Polystomatidea</taxon>
        <taxon>Polystomatidae</taxon>
        <taxon>Protopolystoma</taxon>
    </lineage>
</organism>
<sequence>MFRLVLATQRQASVPEAPLLLTHRCAIHAILASLMSILVQLAGIPELSQYSTQDMFFFLLLHFILNRQVNNERERSAPYLLPATAFNRSNTTRRW</sequence>
<proteinExistence type="predicted"/>
<dbReference type="OrthoDB" id="19232at2759"/>
<dbReference type="Proteomes" id="UP000784294">
    <property type="component" value="Unassembled WGS sequence"/>
</dbReference>
<dbReference type="EMBL" id="CAAALY010274620">
    <property type="protein sequence ID" value="VEL42478.1"/>
    <property type="molecule type" value="Genomic_DNA"/>
</dbReference>
<name>A0A3S5C8M2_9PLAT</name>
<dbReference type="AlphaFoldDB" id="A0A3S5C8M2"/>
<accession>A0A3S5C8M2</accession>